<proteinExistence type="inferred from homology"/>
<dbReference type="InterPro" id="IPR029035">
    <property type="entry name" value="DHS-like_NAD/FAD-binding_dom"/>
</dbReference>
<keyword evidence="2" id="KW-0520">NAD</keyword>
<dbReference type="InterPro" id="IPR003000">
    <property type="entry name" value="Sirtuin"/>
</dbReference>
<evidence type="ECO:0000313" key="4">
    <source>
        <dbReference type="EMBL" id="KKN82999.1"/>
    </source>
</evidence>
<dbReference type="AlphaFoldDB" id="A0A0F9TUJ0"/>
<dbReference type="NCBIfam" id="NF001753">
    <property type="entry name" value="PRK00481.1-3"/>
    <property type="match status" value="1"/>
</dbReference>
<dbReference type="SUPFAM" id="SSF52467">
    <property type="entry name" value="DHS-like NAD/FAD-binding domain"/>
    <property type="match status" value="1"/>
</dbReference>
<evidence type="ECO:0000256" key="1">
    <source>
        <dbReference type="ARBA" id="ARBA00022679"/>
    </source>
</evidence>
<dbReference type="GO" id="GO:0036055">
    <property type="term" value="F:protein-succinyllysine desuccinylase activity"/>
    <property type="evidence" value="ECO:0007669"/>
    <property type="project" value="InterPro"/>
</dbReference>
<dbReference type="GO" id="GO:0017136">
    <property type="term" value="F:histone deacetylase activity, NAD-dependent"/>
    <property type="evidence" value="ECO:0007669"/>
    <property type="project" value="TreeGrafter"/>
</dbReference>
<dbReference type="PANTHER" id="PTHR11085">
    <property type="entry name" value="NAD-DEPENDENT PROTEIN DEACYLASE SIRTUIN-5, MITOCHONDRIAL-RELATED"/>
    <property type="match status" value="1"/>
</dbReference>
<organism evidence="4">
    <name type="scientific">marine sediment metagenome</name>
    <dbReference type="NCBI Taxonomy" id="412755"/>
    <lineage>
        <taxon>unclassified sequences</taxon>
        <taxon>metagenomes</taxon>
        <taxon>ecological metagenomes</taxon>
    </lineage>
</organism>
<gene>
    <name evidence="4" type="ORF">LCGC14_0304140</name>
</gene>
<dbReference type="HAMAP" id="MF_01121">
    <property type="entry name" value="Sirtuin_ClassIII"/>
    <property type="match status" value="1"/>
</dbReference>
<accession>A0A0F9TUJ0</accession>
<dbReference type="InterPro" id="IPR026591">
    <property type="entry name" value="Sirtuin_cat_small_dom_sf"/>
</dbReference>
<reference evidence="4" key="1">
    <citation type="journal article" date="2015" name="Nature">
        <title>Complex archaea that bridge the gap between prokaryotes and eukaryotes.</title>
        <authorList>
            <person name="Spang A."/>
            <person name="Saw J.H."/>
            <person name="Jorgensen S.L."/>
            <person name="Zaremba-Niedzwiedzka K."/>
            <person name="Martijn J."/>
            <person name="Lind A.E."/>
            <person name="van Eijk R."/>
            <person name="Schleper C."/>
            <person name="Guy L."/>
            <person name="Ettema T.J."/>
        </authorList>
    </citation>
    <scope>NUCLEOTIDE SEQUENCE</scope>
</reference>
<dbReference type="Pfam" id="PF02146">
    <property type="entry name" value="SIR2"/>
    <property type="match status" value="1"/>
</dbReference>
<dbReference type="InterPro" id="IPR050134">
    <property type="entry name" value="NAD-dep_sirtuin_deacylases"/>
</dbReference>
<dbReference type="EMBL" id="LAZR01000192">
    <property type="protein sequence ID" value="KKN82999.1"/>
    <property type="molecule type" value="Genomic_DNA"/>
</dbReference>
<comment type="caution">
    <text evidence="4">The sequence shown here is derived from an EMBL/GenBank/DDBJ whole genome shotgun (WGS) entry which is preliminary data.</text>
</comment>
<keyword evidence="1" id="KW-0808">Transferase</keyword>
<evidence type="ECO:0000256" key="2">
    <source>
        <dbReference type="ARBA" id="ARBA00023027"/>
    </source>
</evidence>
<sequence>MHAAGSVAVLTGAGVSAESGVATFRGEDGLWRDRRVEEFATPEGFAADPCAVWQWYSERRQEALAAQPNAAHQALAALQQQTTHAGGRFTLITQNVDCLHQHAGSTDVLELHGSIRDMRCCRCAYRRPIGDDPVTGAPRCPACDQLLRPDVVWFGEMLPQDILAAAIEAATTCDLFMTIGTSAIVYPAAGLIRQAIQAGAKTIEINLDPTPASSLVDIALHGPAGEILPALIGQRP</sequence>
<name>A0A0F9TUJ0_9ZZZZ</name>
<feature type="domain" description="Deacetylase sirtuin-type" evidence="3">
    <location>
        <begin position="1"/>
        <end position="236"/>
    </location>
</feature>
<protein>
    <recommendedName>
        <fullName evidence="3">Deacetylase sirtuin-type domain-containing protein</fullName>
    </recommendedName>
</protein>
<dbReference type="InterPro" id="IPR027546">
    <property type="entry name" value="Sirtuin_class_III"/>
</dbReference>
<dbReference type="PANTHER" id="PTHR11085:SF10">
    <property type="entry name" value="NAD-DEPENDENT PROTEIN DEACYLASE SIRTUIN-5, MITOCHONDRIAL-RELATED"/>
    <property type="match status" value="1"/>
</dbReference>
<evidence type="ECO:0000259" key="3">
    <source>
        <dbReference type="PROSITE" id="PS50305"/>
    </source>
</evidence>
<dbReference type="InterPro" id="IPR026590">
    <property type="entry name" value="Ssirtuin_cat_dom"/>
</dbReference>
<dbReference type="PROSITE" id="PS50305">
    <property type="entry name" value="SIRTUIN"/>
    <property type="match status" value="1"/>
</dbReference>
<dbReference type="GO" id="GO:0036054">
    <property type="term" value="F:protein-malonyllysine demalonylase activity"/>
    <property type="evidence" value="ECO:0007669"/>
    <property type="project" value="InterPro"/>
</dbReference>
<dbReference type="Gene3D" id="3.40.50.1220">
    <property type="entry name" value="TPP-binding domain"/>
    <property type="match status" value="1"/>
</dbReference>
<dbReference type="GO" id="GO:0070403">
    <property type="term" value="F:NAD+ binding"/>
    <property type="evidence" value="ECO:0007669"/>
    <property type="project" value="InterPro"/>
</dbReference>
<dbReference type="Gene3D" id="3.30.1600.10">
    <property type="entry name" value="SIR2/SIRT2 'Small Domain"/>
    <property type="match status" value="1"/>
</dbReference>
<dbReference type="CDD" id="cd01412">
    <property type="entry name" value="SIRT5_Af1_CobB"/>
    <property type="match status" value="1"/>
</dbReference>